<dbReference type="EMBL" id="BPLQ01000476">
    <property type="protein sequence ID" value="GIX71679.1"/>
    <property type="molecule type" value="Genomic_DNA"/>
</dbReference>
<comment type="caution">
    <text evidence="1">The sequence shown here is derived from an EMBL/GenBank/DDBJ whole genome shotgun (WGS) entry which is preliminary data.</text>
</comment>
<proteinExistence type="predicted"/>
<protein>
    <submittedName>
        <fullName evidence="1">Uncharacterized protein</fullName>
    </submittedName>
</protein>
<evidence type="ECO:0000313" key="1">
    <source>
        <dbReference type="EMBL" id="GIX71679.1"/>
    </source>
</evidence>
<organism evidence="1 2">
    <name type="scientific">Caerostris darwini</name>
    <dbReference type="NCBI Taxonomy" id="1538125"/>
    <lineage>
        <taxon>Eukaryota</taxon>
        <taxon>Metazoa</taxon>
        <taxon>Ecdysozoa</taxon>
        <taxon>Arthropoda</taxon>
        <taxon>Chelicerata</taxon>
        <taxon>Arachnida</taxon>
        <taxon>Araneae</taxon>
        <taxon>Araneomorphae</taxon>
        <taxon>Entelegynae</taxon>
        <taxon>Araneoidea</taxon>
        <taxon>Araneidae</taxon>
        <taxon>Caerostris</taxon>
    </lineage>
</organism>
<name>A0AAV4MGP2_9ARAC</name>
<keyword evidence="2" id="KW-1185">Reference proteome</keyword>
<evidence type="ECO:0000313" key="2">
    <source>
        <dbReference type="Proteomes" id="UP001054837"/>
    </source>
</evidence>
<gene>
    <name evidence="1" type="ORF">CDAR_534511</name>
</gene>
<dbReference type="Proteomes" id="UP001054837">
    <property type="component" value="Unassembled WGS sequence"/>
</dbReference>
<accession>A0AAV4MGP2</accession>
<dbReference type="AlphaFoldDB" id="A0AAV4MGP2"/>
<sequence length="151" mass="16412">MSSIHFNHRSLLHSNLSDEGHFSVKDGDLLPIICCPSPLETSHSGRPSRDLVTDWPAAGVRGPSLSTTVAHETRTSTLPEEGTVIPNSKFIDTAGDLGVTSAPMIRSSRGGSNWNPRGAGDLFHCIFWSTVEWEMRTPVTRMVIAVVGEMK</sequence>
<reference evidence="1 2" key="1">
    <citation type="submission" date="2021-06" db="EMBL/GenBank/DDBJ databases">
        <title>Caerostris darwini draft genome.</title>
        <authorList>
            <person name="Kono N."/>
            <person name="Arakawa K."/>
        </authorList>
    </citation>
    <scope>NUCLEOTIDE SEQUENCE [LARGE SCALE GENOMIC DNA]</scope>
</reference>